<evidence type="ECO:0000313" key="2">
    <source>
        <dbReference type="Proteomes" id="UP000595362"/>
    </source>
</evidence>
<sequence length="107" mass="11641">MSFEIEPDKHQAINGIELAEMLILNAARLIAPYVANCPACIDAVFSAVANQALEYVQENIEGGNDVGYSYVIGLDGDARNAALRSHFSDTRELVEFLLNDGGAHHQH</sequence>
<proteinExistence type="predicted"/>
<accession>A0A7T5UGP1</accession>
<evidence type="ECO:0000313" key="1">
    <source>
        <dbReference type="EMBL" id="QQG35166.1"/>
    </source>
</evidence>
<name>A0A7T5UGP1_9BACT</name>
<dbReference type="AlphaFoldDB" id="A0A7T5UGP1"/>
<dbReference type="Proteomes" id="UP000595362">
    <property type="component" value="Chromosome"/>
</dbReference>
<reference evidence="1 2" key="1">
    <citation type="submission" date="2020-07" db="EMBL/GenBank/DDBJ databases">
        <title>Huge and variable diversity of episymbiotic CPR bacteria and DPANN archaea in groundwater ecosystems.</title>
        <authorList>
            <person name="He C.Y."/>
            <person name="Keren R."/>
            <person name="Whittaker M."/>
            <person name="Farag I.F."/>
            <person name="Doudna J."/>
            <person name="Cate J.H.D."/>
            <person name="Banfield J.F."/>
        </authorList>
    </citation>
    <scope>NUCLEOTIDE SEQUENCE [LARGE SCALE GENOMIC DNA]</scope>
    <source>
        <strain evidence="1">NC_groundwater_70_Ag_B-0.1um_54_66</strain>
    </source>
</reference>
<dbReference type="EMBL" id="CP066681">
    <property type="protein sequence ID" value="QQG35166.1"/>
    <property type="molecule type" value="Genomic_DNA"/>
</dbReference>
<gene>
    <name evidence="1" type="ORF">HYS17_06220</name>
</gene>
<protein>
    <submittedName>
        <fullName evidence="1">Uncharacterized protein</fullName>
    </submittedName>
</protein>
<organism evidence="1 2">
    <name type="scientific">Micavibrio aeruginosavorus</name>
    <dbReference type="NCBI Taxonomy" id="349221"/>
    <lineage>
        <taxon>Bacteria</taxon>
        <taxon>Pseudomonadati</taxon>
        <taxon>Bdellovibrionota</taxon>
        <taxon>Bdellovibrionia</taxon>
        <taxon>Bdellovibrionales</taxon>
        <taxon>Pseudobdellovibrionaceae</taxon>
        <taxon>Micavibrio</taxon>
    </lineage>
</organism>